<protein>
    <submittedName>
        <fullName evidence="2">Helix-turn-helix transcriptional regulator</fullName>
    </submittedName>
</protein>
<dbReference type="EMBL" id="JACSRA010000016">
    <property type="protein sequence ID" value="MBD7911917.1"/>
    <property type="molecule type" value="Genomic_DNA"/>
</dbReference>
<dbReference type="Gene3D" id="1.10.10.10">
    <property type="entry name" value="Winged helix-like DNA-binding domain superfamily/Winged helix DNA-binding domain"/>
    <property type="match status" value="1"/>
</dbReference>
<evidence type="ECO:0000313" key="2">
    <source>
        <dbReference type="EMBL" id="MBD7911917.1"/>
    </source>
</evidence>
<proteinExistence type="predicted"/>
<name>A0ABR8PUV7_9CLOT</name>
<dbReference type="SUPFAM" id="SSF46785">
    <property type="entry name" value="Winged helix' DNA-binding domain"/>
    <property type="match status" value="1"/>
</dbReference>
<feature type="domain" description="Transcription regulator PadR N-terminal" evidence="1">
    <location>
        <begin position="17"/>
        <end position="93"/>
    </location>
</feature>
<gene>
    <name evidence="2" type="ORF">H9661_11155</name>
</gene>
<comment type="caution">
    <text evidence="2">The sequence shown here is derived from an EMBL/GenBank/DDBJ whole genome shotgun (WGS) entry which is preliminary data.</text>
</comment>
<dbReference type="InterPro" id="IPR036390">
    <property type="entry name" value="WH_DNA-bd_sf"/>
</dbReference>
<evidence type="ECO:0000313" key="3">
    <source>
        <dbReference type="Proteomes" id="UP000627781"/>
    </source>
</evidence>
<dbReference type="InterPro" id="IPR005149">
    <property type="entry name" value="Tscrpt_reg_PadR_N"/>
</dbReference>
<keyword evidence="3" id="KW-1185">Reference proteome</keyword>
<dbReference type="InterPro" id="IPR036388">
    <property type="entry name" value="WH-like_DNA-bd_sf"/>
</dbReference>
<dbReference type="PANTHER" id="PTHR33169:SF14">
    <property type="entry name" value="TRANSCRIPTIONAL REGULATOR RV3488"/>
    <property type="match status" value="1"/>
</dbReference>
<sequence>MPELDNQLKKGVLSIIVLKFISNKDRYGYEIIQELDQISRGYYKLKEGTLYPILYRLEDSGWIENYRVVSEDDKKVPRKYYRITEKGKEALNEQLETWRNFNNTTNSIFNKI</sequence>
<dbReference type="RefSeq" id="WP_143316141.1">
    <property type="nucleotide sequence ID" value="NZ_JACSRA010000016.1"/>
</dbReference>
<dbReference type="Pfam" id="PF03551">
    <property type="entry name" value="PadR"/>
    <property type="match status" value="1"/>
</dbReference>
<reference evidence="2 3" key="1">
    <citation type="submission" date="2020-08" db="EMBL/GenBank/DDBJ databases">
        <title>A Genomic Blueprint of the Chicken Gut Microbiome.</title>
        <authorList>
            <person name="Gilroy R."/>
            <person name="Ravi A."/>
            <person name="Getino M."/>
            <person name="Pursley I."/>
            <person name="Horton D.L."/>
            <person name="Alikhan N.-F."/>
            <person name="Baker D."/>
            <person name="Gharbi K."/>
            <person name="Hall N."/>
            <person name="Watson M."/>
            <person name="Adriaenssens E.M."/>
            <person name="Foster-Nyarko E."/>
            <person name="Jarju S."/>
            <person name="Secka A."/>
            <person name="Antonio M."/>
            <person name="Oren A."/>
            <person name="Chaudhuri R."/>
            <person name="La Ragione R.M."/>
            <person name="Hildebrand F."/>
            <person name="Pallen M.J."/>
        </authorList>
    </citation>
    <scope>NUCLEOTIDE SEQUENCE [LARGE SCALE GENOMIC DNA]</scope>
    <source>
        <strain evidence="2 3">Sa3CVN1</strain>
    </source>
</reference>
<dbReference type="Proteomes" id="UP000627781">
    <property type="component" value="Unassembled WGS sequence"/>
</dbReference>
<accession>A0ABR8PUV7</accession>
<organism evidence="2 3">
    <name type="scientific">Clostridium cibarium</name>
    <dbReference type="NCBI Taxonomy" id="2762247"/>
    <lineage>
        <taxon>Bacteria</taxon>
        <taxon>Bacillati</taxon>
        <taxon>Bacillota</taxon>
        <taxon>Clostridia</taxon>
        <taxon>Eubacteriales</taxon>
        <taxon>Clostridiaceae</taxon>
        <taxon>Clostridium</taxon>
    </lineage>
</organism>
<evidence type="ECO:0000259" key="1">
    <source>
        <dbReference type="Pfam" id="PF03551"/>
    </source>
</evidence>
<dbReference type="InterPro" id="IPR052509">
    <property type="entry name" value="Metal_resp_DNA-bind_regulator"/>
</dbReference>
<dbReference type="PANTHER" id="PTHR33169">
    <property type="entry name" value="PADR-FAMILY TRANSCRIPTIONAL REGULATOR"/>
    <property type="match status" value="1"/>
</dbReference>